<dbReference type="OMA" id="SHGGVEC"/>
<proteinExistence type="inferred from homology"/>
<dbReference type="GO" id="GO:0031901">
    <property type="term" value="C:early endosome membrane"/>
    <property type="evidence" value="ECO:0007669"/>
    <property type="project" value="UniProtKB-SubCell"/>
</dbReference>
<keyword evidence="9" id="KW-1133">Transmembrane helix</keyword>
<keyword evidence="6" id="KW-0812">Transmembrane</keyword>
<dbReference type="PANTHER" id="PTHR21181:SF7">
    <property type="entry name" value="ER MEMBRANE PROTEIN COMPLEX SUBUNIT 5"/>
    <property type="match status" value="1"/>
</dbReference>
<gene>
    <name evidence="13" type="ORF">TCLT_LOCUS6554</name>
</gene>
<dbReference type="AlphaFoldDB" id="A0A158RC68"/>
<dbReference type="Proteomes" id="UP000276776">
    <property type="component" value="Unassembled WGS sequence"/>
</dbReference>
<name>A0A158RC68_THECL</name>
<protein>
    <submittedName>
        <fullName evidence="15">UPF0551 protein C8orf38 homolog, mitochondrial</fullName>
    </submittedName>
</protein>
<evidence type="ECO:0000256" key="10">
    <source>
        <dbReference type="ARBA" id="ARBA00023128"/>
    </source>
</evidence>
<keyword evidence="11" id="KW-0472">Membrane</keyword>
<dbReference type="OrthoDB" id="270318at2759"/>
<dbReference type="SUPFAM" id="SSF48576">
    <property type="entry name" value="Terpenoid synthases"/>
    <property type="match status" value="1"/>
</dbReference>
<dbReference type="EMBL" id="UYYF01004426">
    <property type="protein sequence ID" value="VDN03915.1"/>
    <property type="molecule type" value="Genomic_DNA"/>
</dbReference>
<evidence type="ECO:0000256" key="9">
    <source>
        <dbReference type="ARBA" id="ARBA00022989"/>
    </source>
</evidence>
<keyword evidence="8" id="KW-0256">Endoplasmic reticulum</keyword>
<dbReference type="GO" id="GO:0072546">
    <property type="term" value="C:EMC complex"/>
    <property type="evidence" value="ECO:0007669"/>
    <property type="project" value="TreeGrafter"/>
</dbReference>
<evidence type="ECO:0000256" key="8">
    <source>
        <dbReference type="ARBA" id="ARBA00022824"/>
    </source>
</evidence>
<keyword evidence="7" id="KW-0999">Mitochondrion inner membrane</keyword>
<reference evidence="15" key="1">
    <citation type="submission" date="2016-04" db="UniProtKB">
        <authorList>
            <consortium name="WormBaseParasite"/>
        </authorList>
    </citation>
    <scope>IDENTIFICATION</scope>
</reference>
<dbReference type="GO" id="GO:0022890">
    <property type="term" value="F:inorganic cation transmembrane transporter activity"/>
    <property type="evidence" value="ECO:0007669"/>
    <property type="project" value="TreeGrafter"/>
</dbReference>
<evidence type="ECO:0000256" key="11">
    <source>
        <dbReference type="ARBA" id="ARBA00023136"/>
    </source>
</evidence>
<comment type="subunit">
    <text evidence="5">Component of the ER membrane protein complex (EMC).</text>
</comment>
<evidence type="ECO:0000256" key="5">
    <source>
        <dbReference type="ARBA" id="ARBA00011276"/>
    </source>
</evidence>
<sequence>MSSTSLSILRGVCLVALISLLHCAYSAAQHRFYLRLTEQPFTHLPLDITLQTILSLVAFIYSTTYIAGEFQPIRSDLQDRAKSWDTVGNCPSFYTFHHRAKTLSPLYRALRQQSSVPISKETASFLTAFCKEDFGDNLCKRFPIGTKHSSQEKFHSKRPSKEVLNKALQYCLQLTRKRDYGNYVAGLIMPSEIQPALFTVLAFNVELAVIRDQVVRNSGISEIYRLQFWKDTLDTLYNRTNGPLPRQPVATALSFSKHCFEEHLLRNLVTARQKTLGDRPFSSLNDVRKYGLETTGSLILLTMKLLSRSHPCDEVSLPAEAVKAASSMSSAISIITSIRSVMPLLSRGVFLLPTDLTNKYELSAEDIFGIKKQCALRNLIRELVDVAEEELLKSRRYHKNIHPNLRMALMSSGATLDHLIATLRKNNYSLLDKRLQRGYEFLAWRLWWRSLLCRY</sequence>
<evidence type="ECO:0000256" key="12">
    <source>
        <dbReference type="ARBA" id="ARBA00038273"/>
    </source>
</evidence>
<dbReference type="Pfam" id="PF10270">
    <property type="entry name" value="MMgT"/>
    <property type="match status" value="1"/>
</dbReference>
<comment type="subcellular location">
    <subcellularLocation>
        <location evidence="3">Early endosome membrane</location>
        <topology evidence="3">Multi-pass membrane protein</topology>
    </subcellularLocation>
    <subcellularLocation>
        <location evidence="2">Endoplasmic reticulum membrane</location>
        <topology evidence="2">Multi-pass membrane protein</topology>
    </subcellularLocation>
    <subcellularLocation>
        <location evidence="1">Mitochondrion inner membrane</location>
    </subcellularLocation>
</comment>
<reference evidence="13 14" key="2">
    <citation type="submission" date="2018-11" db="EMBL/GenBank/DDBJ databases">
        <authorList>
            <consortium name="Pathogen Informatics"/>
        </authorList>
    </citation>
    <scope>NUCLEOTIDE SEQUENCE [LARGE SCALE GENOMIC DNA]</scope>
</reference>
<dbReference type="InterPro" id="IPR008949">
    <property type="entry name" value="Isoprenoid_synthase_dom_sf"/>
</dbReference>
<dbReference type="WBParaSite" id="TCLT_0000656501-mRNA-1">
    <property type="protein sequence ID" value="TCLT_0000656501-mRNA-1"/>
    <property type="gene ID" value="TCLT_0000656501"/>
</dbReference>
<evidence type="ECO:0000256" key="6">
    <source>
        <dbReference type="ARBA" id="ARBA00022692"/>
    </source>
</evidence>
<keyword evidence="14" id="KW-1185">Reference proteome</keyword>
<dbReference type="Pfam" id="PF00494">
    <property type="entry name" value="SQS_PSY"/>
    <property type="match status" value="1"/>
</dbReference>
<evidence type="ECO:0000256" key="4">
    <source>
        <dbReference type="ARBA" id="ARBA00006109"/>
    </source>
</evidence>
<evidence type="ECO:0000313" key="14">
    <source>
        <dbReference type="Proteomes" id="UP000276776"/>
    </source>
</evidence>
<evidence type="ECO:0000256" key="2">
    <source>
        <dbReference type="ARBA" id="ARBA00004477"/>
    </source>
</evidence>
<dbReference type="InterPro" id="IPR018937">
    <property type="entry name" value="MMgT"/>
</dbReference>
<dbReference type="GO" id="GO:0005743">
    <property type="term" value="C:mitochondrial inner membrane"/>
    <property type="evidence" value="ECO:0007669"/>
    <property type="project" value="UniProtKB-SubCell"/>
</dbReference>
<dbReference type="Gene3D" id="1.10.600.10">
    <property type="entry name" value="Farnesyl Diphosphate Synthase"/>
    <property type="match status" value="1"/>
</dbReference>
<evidence type="ECO:0000313" key="13">
    <source>
        <dbReference type="EMBL" id="VDN03915.1"/>
    </source>
</evidence>
<evidence type="ECO:0000256" key="7">
    <source>
        <dbReference type="ARBA" id="ARBA00022792"/>
    </source>
</evidence>
<accession>A0A158RC68</accession>
<comment type="similarity">
    <text evidence="12">Belongs to the NDUFAF6 family.</text>
</comment>
<dbReference type="InterPro" id="IPR002060">
    <property type="entry name" value="Squ/phyt_synthse"/>
</dbReference>
<evidence type="ECO:0000313" key="15">
    <source>
        <dbReference type="WBParaSite" id="TCLT_0000656501-mRNA-1"/>
    </source>
</evidence>
<dbReference type="PANTHER" id="PTHR21181">
    <property type="match status" value="1"/>
</dbReference>
<evidence type="ECO:0000256" key="3">
    <source>
        <dbReference type="ARBA" id="ARBA00004520"/>
    </source>
</evidence>
<evidence type="ECO:0000256" key="1">
    <source>
        <dbReference type="ARBA" id="ARBA00004273"/>
    </source>
</evidence>
<dbReference type="GO" id="GO:0005794">
    <property type="term" value="C:Golgi apparatus"/>
    <property type="evidence" value="ECO:0007669"/>
    <property type="project" value="TreeGrafter"/>
</dbReference>
<keyword evidence="10" id="KW-0496">Mitochondrion</keyword>
<dbReference type="GO" id="GO:0005886">
    <property type="term" value="C:plasma membrane"/>
    <property type="evidence" value="ECO:0007669"/>
    <property type="project" value="TreeGrafter"/>
</dbReference>
<comment type="similarity">
    <text evidence="4">Belongs to the membrane magnesium transporter (TC 1.A.67) family.</text>
</comment>
<dbReference type="STRING" id="103827.A0A158RC68"/>
<organism evidence="15">
    <name type="scientific">Thelazia callipaeda</name>
    <name type="common">Oriental eyeworm</name>
    <name type="synonym">Parasitic nematode</name>
    <dbReference type="NCBI Taxonomy" id="103827"/>
    <lineage>
        <taxon>Eukaryota</taxon>
        <taxon>Metazoa</taxon>
        <taxon>Ecdysozoa</taxon>
        <taxon>Nematoda</taxon>
        <taxon>Chromadorea</taxon>
        <taxon>Rhabditida</taxon>
        <taxon>Spirurina</taxon>
        <taxon>Spiruromorpha</taxon>
        <taxon>Thelazioidea</taxon>
        <taxon>Thelaziidae</taxon>
        <taxon>Thelazia</taxon>
    </lineage>
</organism>